<organism evidence="1 2">
    <name type="scientific">Demequina sediminis</name>
    <dbReference type="NCBI Taxonomy" id="1930058"/>
    <lineage>
        <taxon>Bacteria</taxon>
        <taxon>Bacillati</taxon>
        <taxon>Actinomycetota</taxon>
        <taxon>Actinomycetes</taxon>
        <taxon>Micrococcales</taxon>
        <taxon>Demequinaceae</taxon>
        <taxon>Demequina</taxon>
    </lineage>
</organism>
<evidence type="ECO:0008006" key="3">
    <source>
        <dbReference type="Google" id="ProtNLM"/>
    </source>
</evidence>
<accession>A0ABP9WJ41</accession>
<proteinExistence type="predicted"/>
<keyword evidence="2" id="KW-1185">Reference proteome</keyword>
<evidence type="ECO:0000313" key="2">
    <source>
        <dbReference type="Proteomes" id="UP001426770"/>
    </source>
</evidence>
<comment type="caution">
    <text evidence="1">The sequence shown here is derived from an EMBL/GenBank/DDBJ whole genome shotgun (WGS) entry which is preliminary data.</text>
</comment>
<dbReference type="Pfam" id="PF11814">
    <property type="entry name" value="DUF3335"/>
    <property type="match status" value="1"/>
</dbReference>
<reference evidence="1 2" key="1">
    <citation type="submission" date="2024-02" db="EMBL/GenBank/DDBJ databases">
        <title>Lysinimicrobium sediminis NBRC 112286.</title>
        <authorList>
            <person name="Ichikawa N."/>
            <person name="Katano-Makiyama Y."/>
            <person name="Hidaka K."/>
        </authorList>
    </citation>
    <scope>NUCLEOTIDE SEQUENCE [LARGE SCALE GENOMIC DNA]</scope>
    <source>
        <strain evidence="1 2">NBRC 112286</strain>
    </source>
</reference>
<protein>
    <recommendedName>
        <fullName evidence="3">Peptidase C39-like domain-containing protein</fullName>
    </recommendedName>
</protein>
<sequence>MSGFSAPARPEAPVRPSGWDDALEAALGPDRAARWLVNRGQYRPTIRVARVDGAPVAAVLTSGRPATAAVKIVDLWWDGSEAGLAEAGALLDTVVAASWLHQDAAVKWELSPGEELPALAVERGFVPLRSPWAAKGTERFGGGVLWLVDLPHDELGYYAQTTLYTCGAVAALMAVEARGARGFAGDAADRDRELDFWRAATNHPACEPVGLAVRLREDVGADAGVEVALDADGPVLLEGYEGFEREYRAELQEQSLSRAEALGVPVGRERVSMAELESRLTGGEVALLLVDEAPMHGVTGAHWIVAHAARDGMFVVEDPWVEDAAGETWVDTHAMPVAAEDLDRMVAWGPEGYRGIVFLRRQ</sequence>
<dbReference type="RefSeq" id="WP_345379983.1">
    <property type="nucleotide sequence ID" value="NZ_BAABRR010000011.1"/>
</dbReference>
<gene>
    <name evidence="1" type="ORF">Lsed01_02065</name>
</gene>
<dbReference type="EMBL" id="BAABRR010000011">
    <property type="protein sequence ID" value="GAA5519614.1"/>
    <property type="molecule type" value="Genomic_DNA"/>
</dbReference>
<dbReference type="Proteomes" id="UP001426770">
    <property type="component" value="Unassembled WGS sequence"/>
</dbReference>
<name>A0ABP9WJ41_9MICO</name>
<evidence type="ECO:0000313" key="1">
    <source>
        <dbReference type="EMBL" id="GAA5519614.1"/>
    </source>
</evidence>
<dbReference type="InterPro" id="IPR021770">
    <property type="entry name" value="DUF3335"/>
</dbReference>